<evidence type="ECO:0000313" key="1">
    <source>
        <dbReference type="EMBL" id="GBO10260.1"/>
    </source>
</evidence>
<proteinExistence type="predicted"/>
<evidence type="ECO:0000313" key="3">
    <source>
        <dbReference type="Proteomes" id="UP000499080"/>
    </source>
</evidence>
<dbReference type="Proteomes" id="UP000499080">
    <property type="component" value="Unassembled WGS sequence"/>
</dbReference>
<name>A0A4Y2UFB9_ARAVE</name>
<sequence length="91" mass="10574">MVKKIHKCESEFNERLFDFEPKPVGLDECKYIAKIKELDSHFTFLQGELATKNEDFNTEKNEIKDSTNKLLETAQEIKSVAEETKLSYDAL</sequence>
<evidence type="ECO:0000313" key="2">
    <source>
        <dbReference type="EMBL" id="GBO10310.1"/>
    </source>
</evidence>
<dbReference type="AlphaFoldDB" id="A0A4Y2UFB9"/>
<reference evidence="1 3" key="1">
    <citation type="journal article" date="2019" name="Sci. Rep.">
        <title>Orb-weaving spider Araneus ventricosus genome elucidates the spidroin gene catalogue.</title>
        <authorList>
            <person name="Kono N."/>
            <person name="Nakamura H."/>
            <person name="Ohtoshi R."/>
            <person name="Moran D.A.P."/>
            <person name="Shinohara A."/>
            <person name="Yoshida Y."/>
            <person name="Fujiwara M."/>
            <person name="Mori M."/>
            <person name="Tomita M."/>
            <person name="Arakawa K."/>
        </authorList>
    </citation>
    <scope>NUCLEOTIDE SEQUENCE [LARGE SCALE GENOMIC DNA]</scope>
</reference>
<keyword evidence="3" id="KW-1185">Reference proteome</keyword>
<dbReference type="EMBL" id="BGPR01035427">
    <property type="protein sequence ID" value="GBO10260.1"/>
    <property type="molecule type" value="Genomic_DNA"/>
</dbReference>
<dbReference type="EMBL" id="BGPR01035463">
    <property type="protein sequence ID" value="GBO10310.1"/>
    <property type="molecule type" value="Genomic_DNA"/>
</dbReference>
<accession>A0A4Y2UFB9</accession>
<comment type="caution">
    <text evidence="1">The sequence shown here is derived from an EMBL/GenBank/DDBJ whole genome shotgun (WGS) entry which is preliminary data.</text>
</comment>
<gene>
    <name evidence="1" type="ORF">AVEN_208062_1</name>
    <name evidence="2" type="ORF">AVEN_87423_1</name>
</gene>
<organism evidence="1 3">
    <name type="scientific">Araneus ventricosus</name>
    <name type="common">Orbweaver spider</name>
    <name type="synonym">Epeira ventricosa</name>
    <dbReference type="NCBI Taxonomy" id="182803"/>
    <lineage>
        <taxon>Eukaryota</taxon>
        <taxon>Metazoa</taxon>
        <taxon>Ecdysozoa</taxon>
        <taxon>Arthropoda</taxon>
        <taxon>Chelicerata</taxon>
        <taxon>Arachnida</taxon>
        <taxon>Araneae</taxon>
        <taxon>Araneomorphae</taxon>
        <taxon>Entelegynae</taxon>
        <taxon>Araneoidea</taxon>
        <taxon>Araneidae</taxon>
        <taxon>Araneus</taxon>
    </lineage>
</organism>
<protein>
    <submittedName>
        <fullName evidence="1">Uncharacterized protein</fullName>
    </submittedName>
</protein>